<evidence type="ECO:0000256" key="2">
    <source>
        <dbReference type="ARBA" id="ARBA00022475"/>
    </source>
</evidence>
<evidence type="ECO:0000256" key="6">
    <source>
        <dbReference type="SAM" id="Phobius"/>
    </source>
</evidence>
<proteinExistence type="predicted"/>
<evidence type="ECO:0000256" key="3">
    <source>
        <dbReference type="ARBA" id="ARBA00022692"/>
    </source>
</evidence>
<dbReference type="EMBL" id="RGGN01000204">
    <property type="protein sequence ID" value="NCU63292.1"/>
    <property type="molecule type" value="Genomic_DNA"/>
</dbReference>
<keyword evidence="3 6" id="KW-0812">Transmembrane</keyword>
<reference evidence="7 8" key="1">
    <citation type="submission" date="2018-10" db="EMBL/GenBank/DDBJ databases">
        <title>Iterative Subtractive Binning of Freshwater Chronoseries Metagenomes Recovers Nearly Complete Genomes from over Four Hundred Novel Species.</title>
        <authorList>
            <person name="Rodriguez-R L.M."/>
            <person name="Tsementzi D."/>
            <person name="Luo C."/>
            <person name="Konstantinidis K.T."/>
        </authorList>
    </citation>
    <scope>NUCLEOTIDE SEQUENCE [LARGE SCALE GENOMIC DNA]</scope>
    <source>
        <strain evidence="7">WB7_2B_003</strain>
    </source>
</reference>
<feature type="transmembrane region" description="Helical" evidence="6">
    <location>
        <begin position="92"/>
        <end position="113"/>
    </location>
</feature>
<feature type="transmembrane region" description="Helical" evidence="6">
    <location>
        <begin position="64"/>
        <end position="86"/>
    </location>
</feature>
<protein>
    <submittedName>
        <fullName evidence="7">Antiholin</fullName>
    </submittedName>
</protein>
<evidence type="ECO:0000256" key="5">
    <source>
        <dbReference type="ARBA" id="ARBA00023136"/>
    </source>
</evidence>
<evidence type="ECO:0000313" key="7">
    <source>
        <dbReference type="EMBL" id="NCU63292.1"/>
    </source>
</evidence>
<dbReference type="Pfam" id="PF03788">
    <property type="entry name" value="LrgA"/>
    <property type="match status" value="1"/>
</dbReference>
<evidence type="ECO:0000313" key="8">
    <source>
        <dbReference type="Proteomes" id="UP000572953"/>
    </source>
</evidence>
<keyword evidence="5 6" id="KW-0472">Membrane</keyword>
<comment type="subcellular location">
    <subcellularLocation>
        <location evidence="1">Cell membrane</location>
        <topology evidence="1">Multi-pass membrane protein</topology>
    </subcellularLocation>
</comment>
<sequence length="123" mass="14173">MLRAIFVIFFFQLLGETLKKFFEMRIPGPVIGLILLLITLIFLKRFKMSAVNNLKTDVINTSNYILSYLSLLFVPIGVGVVMHLSYLENNLFKVLIIVFISTILTISLTAYLMEKINKRINKK</sequence>
<dbReference type="PANTHER" id="PTHR33931:SF2">
    <property type="entry name" value="HOLIN-LIKE PROTEIN CIDA"/>
    <property type="match status" value="1"/>
</dbReference>
<evidence type="ECO:0000256" key="1">
    <source>
        <dbReference type="ARBA" id="ARBA00004651"/>
    </source>
</evidence>
<gene>
    <name evidence="7" type="ORF">EBV78_04400</name>
</gene>
<keyword evidence="4 6" id="KW-1133">Transmembrane helix</keyword>
<organism evidence="7 8">
    <name type="scientific">Candidatus Fonsibacter lacus</name>
    <dbReference type="NCBI Taxonomy" id="2576439"/>
    <lineage>
        <taxon>Bacteria</taxon>
        <taxon>Pseudomonadati</taxon>
        <taxon>Pseudomonadota</taxon>
        <taxon>Alphaproteobacteria</taxon>
        <taxon>Candidatus Pelagibacterales</taxon>
        <taxon>Candidatus Pelagibacterales incertae sedis</taxon>
        <taxon>Candidatus Fonsibacter</taxon>
    </lineage>
</organism>
<name>A0A845S9W6_9PROT</name>
<dbReference type="PANTHER" id="PTHR33931">
    <property type="entry name" value="HOLIN-LIKE PROTEIN CIDA-RELATED"/>
    <property type="match status" value="1"/>
</dbReference>
<feature type="transmembrane region" description="Helical" evidence="6">
    <location>
        <begin position="25"/>
        <end position="43"/>
    </location>
</feature>
<dbReference type="InterPro" id="IPR005538">
    <property type="entry name" value="LrgA/CidA"/>
</dbReference>
<evidence type="ECO:0000256" key="4">
    <source>
        <dbReference type="ARBA" id="ARBA00022989"/>
    </source>
</evidence>
<keyword evidence="2" id="KW-1003">Cell membrane</keyword>
<comment type="caution">
    <text evidence="7">The sequence shown here is derived from an EMBL/GenBank/DDBJ whole genome shotgun (WGS) entry which is preliminary data.</text>
</comment>
<dbReference type="GO" id="GO:0005886">
    <property type="term" value="C:plasma membrane"/>
    <property type="evidence" value="ECO:0007669"/>
    <property type="project" value="UniProtKB-SubCell"/>
</dbReference>
<accession>A0A845S9W6</accession>
<dbReference type="AlphaFoldDB" id="A0A845S9W6"/>
<dbReference type="Proteomes" id="UP000572953">
    <property type="component" value="Unassembled WGS sequence"/>
</dbReference>